<dbReference type="Gene3D" id="3.40.50.2000">
    <property type="entry name" value="Glycogen Phosphorylase B"/>
    <property type="match status" value="1"/>
</dbReference>
<name>A0ABU6GIX3_9BACL</name>
<dbReference type="EMBL" id="JARLKZ010000005">
    <property type="protein sequence ID" value="MEC0239705.1"/>
    <property type="molecule type" value="Genomic_DNA"/>
</dbReference>
<dbReference type="Proteomes" id="UP001344632">
    <property type="component" value="Unassembled WGS sequence"/>
</dbReference>
<dbReference type="InterPro" id="IPR001296">
    <property type="entry name" value="Glyco_trans_1"/>
</dbReference>
<evidence type="ECO:0000313" key="3">
    <source>
        <dbReference type="Proteomes" id="UP001344632"/>
    </source>
</evidence>
<organism evidence="2 3">
    <name type="scientific">Paenibacillus dokdonensis</name>
    <dbReference type="NCBI Taxonomy" id="2567944"/>
    <lineage>
        <taxon>Bacteria</taxon>
        <taxon>Bacillati</taxon>
        <taxon>Bacillota</taxon>
        <taxon>Bacilli</taxon>
        <taxon>Bacillales</taxon>
        <taxon>Paenibacillaceae</taxon>
        <taxon>Paenibacillus</taxon>
    </lineage>
</organism>
<keyword evidence="3" id="KW-1185">Reference proteome</keyword>
<dbReference type="Pfam" id="PF00534">
    <property type="entry name" value="Glycos_transf_1"/>
    <property type="match status" value="1"/>
</dbReference>
<accession>A0ABU6GIX3</accession>
<evidence type="ECO:0000259" key="1">
    <source>
        <dbReference type="Pfam" id="PF00534"/>
    </source>
</evidence>
<evidence type="ECO:0000313" key="2">
    <source>
        <dbReference type="EMBL" id="MEC0239705.1"/>
    </source>
</evidence>
<dbReference type="SUPFAM" id="SSF53756">
    <property type="entry name" value="UDP-Glycosyltransferase/glycogen phosphorylase"/>
    <property type="match status" value="1"/>
</dbReference>
<protein>
    <submittedName>
        <fullName evidence="2">Glycosyltransferase family 4 protein</fullName>
    </submittedName>
</protein>
<reference evidence="2 3" key="1">
    <citation type="submission" date="2023-03" db="EMBL/GenBank/DDBJ databases">
        <title>Bacillus Genome Sequencing.</title>
        <authorList>
            <person name="Dunlap C."/>
        </authorList>
    </citation>
    <scope>NUCLEOTIDE SEQUENCE [LARGE SCALE GENOMIC DNA]</scope>
    <source>
        <strain evidence="2 3">BD-525</strain>
    </source>
</reference>
<proteinExistence type="predicted"/>
<feature type="domain" description="Glycosyl transferase family 1" evidence="1">
    <location>
        <begin position="193"/>
        <end position="276"/>
    </location>
</feature>
<sequence>MDWWILGKTAKVIQQYHPDLELINAAGLDTLIQMIGSQEVNRRYSIISTMCLGMAAWAIFKNIRIDSSAAVSYYYFSSNYETFREWKDPILPDPEFLRLVLPRIPVIGAMNHKLAQSLKELVPHAQVEYIGHFVDTTKFSPSDSNRDLSLPLVIGWAGDKAKKSKNYDSLFQPIQQYFEHQPEVKIGETSGEYAYDDMPLFYRSIDLLLITSANEGGGAPALEAYACGKPVLSTHVGYIKEAAHTDAYPLILDSDDPNDFIQTIQDWMHRRIELEAIGLRCREEVEKHWGIDQAVNHWLKVLFNR</sequence>
<dbReference type="PANTHER" id="PTHR45947:SF3">
    <property type="entry name" value="SULFOQUINOVOSYL TRANSFERASE SQD2"/>
    <property type="match status" value="1"/>
</dbReference>
<dbReference type="PANTHER" id="PTHR45947">
    <property type="entry name" value="SULFOQUINOVOSYL TRANSFERASE SQD2"/>
    <property type="match status" value="1"/>
</dbReference>
<dbReference type="CDD" id="cd03801">
    <property type="entry name" value="GT4_PimA-like"/>
    <property type="match status" value="1"/>
</dbReference>
<gene>
    <name evidence="2" type="ORF">P4H66_07510</name>
</gene>
<comment type="caution">
    <text evidence="2">The sequence shown here is derived from an EMBL/GenBank/DDBJ whole genome shotgun (WGS) entry which is preliminary data.</text>
</comment>
<dbReference type="InterPro" id="IPR050194">
    <property type="entry name" value="Glycosyltransferase_grp1"/>
</dbReference>
<dbReference type="RefSeq" id="WP_326086934.1">
    <property type="nucleotide sequence ID" value="NZ_JARLKZ010000005.1"/>
</dbReference>